<evidence type="ECO:0000313" key="11">
    <source>
        <dbReference type="EMBL" id="OUS35548.1"/>
    </source>
</evidence>
<sequence>MQFSELWLREWANPALETQELVDQITMAGLEVDAIEAAAGEFSGIVVGQILSFEQHPDADKLNVCKVTDGSEEFQIVCGAPNVREGMKIPFAKIKAVLPGDFKIKKAKLRGVESFGMLCAEEELGLADKSDGLWDLPADAPLGVCMREYLGLTRDGRDDKIIDVDLTPNRGDCLSIAGLSREVGVLNKVDVTAPVIEAVAATIDTAIDVQLQAPDACPRYVGRVIKG</sequence>
<reference evidence="12" key="1">
    <citation type="journal article" date="2017" name="Proc. Natl. Acad. Sci. U.S.A.">
        <title>Simulation of Deepwater Horizon oil plume reveals substrate specialization within a complex community of hydrocarbon degraders.</title>
        <authorList>
            <person name="Hu P."/>
            <person name="Dubinsky E.A."/>
            <person name="Probst A.J."/>
            <person name="Wang J."/>
            <person name="Sieber C.M.K."/>
            <person name="Tom L.M."/>
            <person name="Gardinali P."/>
            <person name="Banfield J.F."/>
            <person name="Atlas R.M."/>
            <person name="Andersen G.L."/>
        </authorList>
    </citation>
    <scope>NUCLEOTIDE SEQUENCE [LARGE SCALE GENOMIC DNA]</scope>
</reference>
<dbReference type="NCBIfam" id="NF045760">
    <property type="entry name" value="YtpR"/>
    <property type="match status" value="1"/>
</dbReference>
<dbReference type="FunFam" id="2.40.50.140:FF:000045">
    <property type="entry name" value="Phenylalanine--tRNA ligase beta subunit"/>
    <property type="match status" value="1"/>
</dbReference>
<evidence type="ECO:0000256" key="8">
    <source>
        <dbReference type="ARBA" id="ARBA00049255"/>
    </source>
</evidence>
<feature type="non-terminal residue" evidence="11">
    <location>
        <position position="227"/>
    </location>
</feature>
<keyword evidence="6 9" id="KW-0694">RNA-binding</keyword>
<dbReference type="InterPro" id="IPR033714">
    <property type="entry name" value="tRNA_bind_bactPheRS"/>
</dbReference>
<gene>
    <name evidence="11" type="ORF">A9R00_11970</name>
</gene>
<evidence type="ECO:0000313" key="12">
    <source>
        <dbReference type="Proteomes" id="UP000227088"/>
    </source>
</evidence>
<dbReference type="EC" id="6.1.1.20" evidence="3"/>
<comment type="similarity">
    <text evidence="1">Belongs to the phenylalanyl-tRNA synthetase beta subunit family. Type 1 subfamily.</text>
</comment>
<evidence type="ECO:0000256" key="7">
    <source>
        <dbReference type="ARBA" id="ARBA00033189"/>
    </source>
</evidence>
<protein>
    <recommendedName>
        <fullName evidence="4">Phenylalanine--tRNA ligase beta subunit</fullName>
        <ecNumber evidence="3">6.1.1.20</ecNumber>
    </recommendedName>
    <alternativeName>
        <fullName evidence="7">Phenylalanyl-tRNA synthetase beta subunit</fullName>
    </alternativeName>
</protein>
<name>A0A1Y5HE56_OLEAN</name>
<evidence type="ECO:0000259" key="10">
    <source>
        <dbReference type="PROSITE" id="PS50886"/>
    </source>
</evidence>
<dbReference type="Gene3D" id="3.30.56.10">
    <property type="match status" value="1"/>
</dbReference>
<evidence type="ECO:0000256" key="9">
    <source>
        <dbReference type="PROSITE-ProRule" id="PRU00209"/>
    </source>
</evidence>
<evidence type="ECO:0000256" key="6">
    <source>
        <dbReference type="ARBA" id="ARBA00022884"/>
    </source>
</evidence>
<evidence type="ECO:0000256" key="2">
    <source>
        <dbReference type="ARBA" id="ARBA00011209"/>
    </source>
</evidence>
<accession>A0A1Y5HE56</accession>
<evidence type="ECO:0000256" key="1">
    <source>
        <dbReference type="ARBA" id="ARBA00008653"/>
    </source>
</evidence>
<keyword evidence="11" id="KW-0436">Ligase</keyword>
<keyword evidence="5 9" id="KW-0820">tRNA-binding</keyword>
<dbReference type="SUPFAM" id="SSF50249">
    <property type="entry name" value="Nucleic acid-binding proteins"/>
    <property type="match status" value="1"/>
</dbReference>
<dbReference type="AlphaFoldDB" id="A0A1Y5HE56"/>
<organism evidence="11 12">
    <name type="scientific">Oleispira antarctica</name>
    <dbReference type="NCBI Taxonomy" id="188908"/>
    <lineage>
        <taxon>Bacteria</taxon>
        <taxon>Pseudomonadati</taxon>
        <taxon>Pseudomonadota</taxon>
        <taxon>Gammaproteobacteria</taxon>
        <taxon>Oceanospirillales</taxon>
        <taxon>Oceanospirillaceae</taxon>
        <taxon>Oleispira</taxon>
    </lineage>
</organism>
<dbReference type="EMBL" id="MABE01000683">
    <property type="protein sequence ID" value="OUS35548.1"/>
    <property type="molecule type" value="Genomic_DNA"/>
</dbReference>
<evidence type="ECO:0000256" key="5">
    <source>
        <dbReference type="ARBA" id="ARBA00022555"/>
    </source>
</evidence>
<dbReference type="CDD" id="cd02796">
    <property type="entry name" value="tRNA_bind_bactPheRS"/>
    <property type="match status" value="1"/>
</dbReference>
<evidence type="ECO:0000256" key="4">
    <source>
        <dbReference type="ARBA" id="ARBA00017032"/>
    </source>
</evidence>
<comment type="catalytic activity">
    <reaction evidence="8">
        <text>tRNA(Phe) + L-phenylalanine + ATP = L-phenylalanyl-tRNA(Phe) + AMP + diphosphate + H(+)</text>
        <dbReference type="Rhea" id="RHEA:19413"/>
        <dbReference type="Rhea" id="RHEA-COMP:9668"/>
        <dbReference type="Rhea" id="RHEA-COMP:9699"/>
        <dbReference type="ChEBI" id="CHEBI:15378"/>
        <dbReference type="ChEBI" id="CHEBI:30616"/>
        <dbReference type="ChEBI" id="CHEBI:33019"/>
        <dbReference type="ChEBI" id="CHEBI:58095"/>
        <dbReference type="ChEBI" id="CHEBI:78442"/>
        <dbReference type="ChEBI" id="CHEBI:78531"/>
        <dbReference type="ChEBI" id="CHEBI:456215"/>
        <dbReference type="EC" id="6.1.1.20"/>
    </reaction>
</comment>
<comment type="subunit">
    <text evidence="2">Tetramer of two alpha and two beta subunits.</text>
</comment>
<comment type="caution">
    <text evidence="11">The sequence shown here is derived from an EMBL/GenBank/DDBJ whole genome shotgun (WGS) entry which is preliminary data.</text>
</comment>
<dbReference type="InterPro" id="IPR002547">
    <property type="entry name" value="tRNA-bd_dom"/>
</dbReference>
<evidence type="ECO:0000256" key="3">
    <source>
        <dbReference type="ARBA" id="ARBA00012814"/>
    </source>
</evidence>
<dbReference type="Gene3D" id="2.40.50.140">
    <property type="entry name" value="Nucleic acid-binding proteins"/>
    <property type="match status" value="1"/>
</dbReference>
<dbReference type="Pfam" id="PF01588">
    <property type="entry name" value="tRNA_bind"/>
    <property type="match status" value="1"/>
</dbReference>
<proteinExistence type="inferred from homology"/>
<dbReference type="InterPro" id="IPR012340">
    <property type="entry name" value="NA-bd_OB-fold"/>
</dbReference>
<dbReference type="GO" id="GO:0004826">
    <property type="term" value="F:phenylalanine-tRNA ligase activity"/>
    <property type="evidence" value="ECO:0007669"/>
    <property type="project" value="UniProtKB-EC"/>
</dbReference>
<dbReference type="GO" id="GO:0000049">
    <property type="term" value="F:tRNA binding"/>
    <property type="evidence" value="ECO:0007669"/>
    <property type="project" value="UniProtKB-UniRule"/>
</dbReference>
<feature type="domain" description="TRNA-binding" evidence="10">
    <location>
        <begin position="39"/>
        <end position="147"/>
    </location>
</feature>
<dbReference type="Proteomes" id="UP000227088">
    <property type="component" value="Unassembled WGS sequence"/>
</dbReference>
<dbReference type="PROSITE" id="PS50886">
    <property type="entry name" value="TRBD"/>
    <property type="match status" value="1"/>
</dbReference>